<name>A0A5P8VYA4_9NOSO</name>
<dbReference type="AlphaFoldDB" id="A0A5P8VYA4"/>
<reference evidence="1 2" key="1">
    <citation type="submission" date="2019-10" db="EMBL/GenBank/DDBJ databases">
        <title>Genomic and transcriptomic insights into the perfect genentic adaptation of a filamentous nitrogen-fixing cyanobacterium to rice fields.</title>
        <authorList>
            <person name="Chen Z."/>
        </authorList>
    </citation>
    <scope>NUCLEOTIDE SEQUENCE [LARGE SCALE GENOMIC DNA]</scope>
    <source>
        <strain evidence="1">CCNUC1</strain>
    </source>
</reference>
<accession>A0A5P8VYA4</accession>
<protein>
    <submittedName>
        <fullName evidence="1">Uncharacterized protein</fullName>
    </submittedName>
</protein>
<organism evidence="1 2">
    <name type="scientific">Nostoc sphaeroides CCNUC1</name>
    <dbReference type="NCBI Taxonomy" id="2653204"/>
    <lineage>
        <taxon>Bacteria</taxon>
        <taxon>Bacillati</taxon>
        <taxon>Cyanobacteriota</taxon>
        <taxon>Cyanophyceae</taxon>
        <taxon>Nostocales</taxon>
        <taxon>Nostocaceae</taxon>
        <taxon>Nostoc</taxon>
    </lineage>
</organism>
<dbReference type="KEGG" id="nsh:GXM_02900"/>
<gene>
    <name evidence="1" type="ORF">GXM_02900</name>
</gene>
<evidence type="ECO:0000313" key="1">
    <source>
        <dbReference type="EMBL" id="QFS45423.1"/>
    </source>
</evidence>
<dbReference type="Proteomes" id="UP000326678">
    <property type="component" value="Chromosome Gxm1"/>
</dbReference>
<proteinExistence type="predicted"/>
<sequence>MNRVCTRGRDAINGVCTGVKIASVRLAPDYLLVKNPK</sequence>
<evidence type="ECO:0000313" key="2">
    <source>
        <dbReference type="Proteomes" id="UP000326678"/>
    </source>
</evidence>
<keyword evidence="2" id="KW-1185">Reference proteome</keyword>
<dbReference type="EMBL" id="CP045226">
    <property type="protein sequence ID" value="QFS45423.1"/>
    <property type="molecule type" value="Genomic_DNA"/>
</dbReference>